<reference evidence="2 3" key="1">
    <citation type="journal article" date="2018" name="Front. Plant Sci.">
        <title>Red Clover (Trifolium pratense) and Zigzag Clover (T. medium) - A Picture of Genomic Similarities and Differences.</title>
        <authorList>
            <person name="Dluhosova J."/>
            <person name="Istvanek J."/>
            <person name="Nedelnik J."/>
            <person name="Repkova J."/>
        </authorList>
    </citation>
    <scope>NUCLEOTIDE SEQUENCE [LARGE SCALE GENOMIC DNA]</scope>
    <source>
        <strain evidence="3">cv. 10/8</strain>
        <tissue evidence="2">Leaf</tissue>
    </source>
</reference>
<sequence length="168" mass="18884">KYKPGPENKAADALSRCHDEIELSVLISSPTWLEGQKLLQEVSQDTIIQQIIQDVTKNPDTRPGYSVQQGVLFYQGRLVISSTSPSIPLLLKEYHSTPMGGHSGFLRTYRRLAANIYWVGMQRSVREFVRACDICQRHKYAATSPGGLLQPLPIPNAIWEDLSIDFIT</sequence>
<organism evidence="2 3">
    <name type="scientific">Trifolium medium</name>
    <dbReference type="NCBI Taxonomy" id="97028"/>
    <lineage>
        <taxon>Eukaryota</taxon>
        <taxon>Viridiplantae</taxon>
        <taxon>Streptophyta</taxon>
        <taxon>Embryophyta</taxon>
        <taxon>Tracheophyta</taxon>
        <taxon>Spermatophyta</taxon>
        <taxon>Magnoliopsida</taxon>
        <taxon>eudicotyledons</taxon>
        <taxon>Gunneridae</taxon>
        <taxon>Pentapetalae</taxon>
        <taxon>rosids</taxon>
        <taxon>fabids</taxon>
        <taxon>Fabales</taxon>
        <taxon>Fabaceae</taxon>
        <taxon>Papilionoideae</taxon>
        <taxon>50 kb inversion clade</taxon>
        <taxon>NPAAA clade</taxon>
        <taxon>Hologalegina</taxon>
        <taxon>IRL clade</taxon>
        <taxon>Trifolieae</taxon>
        <taxon>Trifolium</taxon>
    </lineage>
</organism>
<evidence type="ECO:0000259" key="1">
    <source>
        <dbReference type="Pfam" id="PF17921"/>
    </source>
</evidence>
<evidence type="ECO:0000313" key="2">
    <source>
        <dbReference type="EMBL" id="MCI22714.1"/>
    </source>
</evidence>
<dbReference type="AlphaFoldDB" id="A0A392QEW5"/>
<dbReference type="InterPro" id="IPR050951">
    <property type="entry name" value="Retrovirus_Pol_polyprotein"/>
</dbReference>
<comment type="caution">
    <text evidence="2">The sequence shown here is derived from an EMBL/GenBank/DDBJ whole genome shotgun (WGS) entry which is preliminary data.</text>
</comment>
<protein>
    <submittedName>
        <fullName evidence="2">RNA-directed DNA polymerase (Reverse transcriptase)</fullName>
    </submittedName>
</protein>
<dbReference type="EMBL" id="LXQA010131931">
    <property type="protein sequence ID" value="MCI22714.1"/>
    <property type="molecule type" value="Genomic_DNA"/>
</dbReference>
<evidence type="ECO:0000313" key="3">
    <source>
        <dbReference type="Proteomes" id="UP000265520"/>
    </source>
</evidence>
<accession>A0A392QEW5</accession>
<feature type="domain" description="Integrase zinc-binding" evidence="1">
    <location>
        <begin position="88"/>
        <end position="140"/>
    </location>
</feature>
<feature type="non-terminal residue" evidence="2">
    <location>
        <position position="168"/>
    </location>
</feature>
<dbReference type="PANTHER" id="PTHR37984:SF5">
    <property type="entry name" value="PROTEIN NYNRIN-LIKE"/>
    <property type="match status" value="1"/>
</dbReference>
<keyword evidence="2" id="KW-0808">Transferase</keyword>
<dbReference type="PANTHER" id="PTHR37984">
    <property type="entry name" value="PROTEIN CBG26694"/>
    <property type="match status" value="1"/>
</dbReference>
<name>A0A392QEW5_9FABA</name>
<dbReference type="Pfam" id="PF17921">
    <property type="entry name" value="Integrase_H2C2"/>
    <property type="match status" value="1"/>
</dbReference>
<keyword evidence="3" id="KW-1185">Reference proteome</keyword>
<dbReference type="FunFam" id="1.10.340.70:FF:000001">
    <property type="entry name" value="Retrovirus-related Pol polyprotein from transposon gypsy-like Protein"/>
    <property type="match status" value="1"/>
</dbReference>
<feature type="non-terminal residue" evidence="2">
    <location>
        <position position="1"/>
    </location>
</feature>
<dbReference type="Proteomes" id="UP000265520">
    <property type="component" value="Unassembled WGS sequence"/>
</dbReference>
<keyword evidence="2" id="KW-0695">RNA-directed DNA polymerase</keyword>
<proteinExistence type="predicted"/>
<keyword evidence="2" id="KW-0548">Nucleotidyltransferase</keyword>
<dbReference type="InterPro" id="IPR041588">
    <property type="entry name" value="Integrase_H2C2"/>
</dbReference>
<dbReference type="GO" id="GO:0003964">
    <property type="term" value="F:RNA-directed DNA polymerase activity"/>
    <property type="evidence" value="ECO:0007669"/>
    <property type="project" value="UniProtKB-KW"/>
</dbReference>
<dbReference type="Gene3D" id="1.10.340.70">
    <property type="match status" value="1"/>
</dbReference>